<feature type="compositionally biased region" description="Polar residues" evidence="1">
    <location>
        <begin position="723"/>
        <end position="739"/>
    </location>
</feature>
<comment type="caution">
    <text evidence="2">The sequence shown here is derived from an EMBL/GenBank/DDBJ whole genome shotgun (WGS) entry which is preliminary data.</text>
</comment>
<accession>A0AAD4JYQ4</accession>
<evidence type="ECO:0000313" key="2">
    <source>
        <dbReference type="EMBL" id="KAH8370408.1"/>
    </source>
</evidence>
<evidence type="ECO:0000313" key="3">
    <source>
        <dbReference type="Proteomes" id="UP001200034"/>
    </source>
</evidence>
<name>A0AAD4JYQ4_9MUSC</name>
<organism evidence="2 3">
    <name type="scientific">Drosophila rubida</name>
    <dbReference type="NCBI Taxonomy" id="30044"/>
    <lineage>
        <taxon>Eukaryota</taxon>
        <taxon>Metazoa</taxon>
        <taxon>Ecdysozoa</taxon>
        <taxon>Arthropoda</taxon>
        <taxon>Hexapoda</taxon>
        <taxon>Insecta</taxon>
        <taxon>Pterygota</taxon>
        <taxon>Neoptera</taxon>
        <taxon>Endopterygota</taxon>
        <taxon>Diptera</taxon>
        <taxon>Brachycera</taxon>
        <taxon>Muscomorpha</taxon>
        <taxon>Ephydroidea</taxon>
        <taxon>Drosophilidae</taxon>
        <taxon>Drosophila</taxon>
    </lineage>
</organism>
<dbReference type="AlphaFoldDB" id="A0AAD4JYQ4"/>
<feature type="region of interest" description="Disordered" evidence="1">
    <location>
        <begin position="843"/>
        <end position="866"/>
    </location>
</feature>
<feature type="compositionally biased region" description="Basic residues" evidence="1">
    <location>
        <begin position="951"/>
        <end position="970"/>
    </location>
</feature>
<feature type="region of interest" description="Disordered" evidence="1">
    <location>
        <begin position="685"/>
        <end position="782"/>
    </location>
</feature>
<feature type="compositionally biased region" description="Low complexity" evidence="1">
    <location>
        <begin position="595"/>
        <end position="605"/>
    </location>
</feature>
<feature type="region of interest" description="Disordered" evidence="1">
    <location>
        <begin position="521"/>
        <end position="542"/>
    </location>
</feature>
<feature type="compositionally biased region" description="Polar residues" evidence="1">
    <location>
        <begin position="563"/>
        <end position="585"/>
    </location>
</feature>
<feature type="compositionally biased region" description="Polar residues" evidence="1">
    <location>
        <begin position="749"/>
        <end position="768"/>
    </location>
</feature>
<evidence type="ECO:0000256" key="1">
    <source>
        <dbReference type="SAM" id="MobiDB-lite"/>
    </source>
</evidence>
<reference evidence="2" key="1">
    <citation type="journal article" date="2021" name="Mol. Ecol. Resour.">
        <title>Phylogenomic analyses of the genus Drosophila reveals genomic signals of climate adaptation.</title>
        <authorList>
            <person name="Li F."/>
            <person name="Rane R.V."/>
            <person name="Luria V."/>
            <person name="Xiong Z."/>
            <person name="Chen J."/>
            <person name="Li Z."/>
            <person name="Catullo R.A."/>
            <person name="Griffin P.C."/>
            <person name="Schiffer M."/>
            <person name="Pearce S."/>
            <person name="Lee S.F."/>
            <person name="McElroy K."/>
            <person name="Stocker A."/>
            <person name="Shirriffs J."/>
            <person name="Cockerell F."/>
            <person name="Coppin C."/>
            <person name="Sgro C.M."/>
            <person name="Karger A."/>
            <person name="Cain J.W."/>
            <person name="Weber J.A."/>
            <person name="Santpere G."/>
            <person name="Kirschner M.W."/>
            <person name="Hoffmann A.A."/>
            <person name="Oakeshott J.G."/>
            <person name="Zhang G."/>
        </authorList>
    </citation>
    <scope>NUCLEOTIDE SEQUENCE</scope>
    <source>
        <strain evidence="2">BGI-SZ-2011g</strain>
    </source>
</reference>
<feature type="region of interest" description="Disordered" evidence="1">
    <location>
        <begin position="559"/>
        <end position="607"/>
    </location>
</feature>
<sequence length="1146" mass="126558">MMNNTRNTCINVDENVAHAVAAAAGVVTEAATAAAPTTTATAMAMAMTTTPTATATAMPEFVQLNETRRYIYRVIAAIHDESFDKLMNRLLRQFECAIREGFESAQNSPLLCRKLARCIIALTDQIHTLQGRHGRDGCNSKVYRQRVCFIVAIYIACELCAAQEHVEKERCILERIGSMLSLYVEDADLSCGPLKENTLRTLVAIPKVFGQANIITVLYSRLFPQWSSTSSLFSQAELPDRIYIEYIIIFYCWQRLERDEATKQRIIEFAGRFMRPASTLPFNATYLNYLPDYGASRTATRTILEHLNVQQSCTGLRAASRLDNRSAQSNEVIFDSDEEKATAESGLMLVSAMAAAITMTITPLPPPAPDPPDFLKTLCENAKRLEPVKRATALYRGIDSACEVVDLCESDDDVEMFSLDFSVPANVDGNGSSSNEATATQEDDYLPVTRIFPSNLRTYQRVTSSAANVSANATAATTDAATTETYTMPRIVNSYSCRRDSLHLVTTTQTPPHLVDQCVQTAEQEEDQEQHQQDEVPDGSLSFDDDAISPCMFYPDSRVPLGTDSSSPGLICDGSSSNMETSIENNHNHHCHQPSSRNSNSSETSLQKKQVTFNTDLLGASSSSGFSKTHKIMKPTIKRYKQVSYMSRISLTPTSSMDHVETLKWMGQREHLQAGQRMFSKLEAKKHCDKRTGESMANAVNRRRKRPAPDKRSCVTVADMPTPTIQLTPTTSNASSGTPTPQPKRLQSRGPQRSLPTPPASTHSSNGTVRHGQCERRNDIDINQLQAEASSYKFNRRKFADSSLEHVRFYNNLLKLQRMKMQERRDESDESISVTTSVSVSEPLSLSLPLPKQKPKPRQKNQNANRLKVKKLRALNGKLREKADKLEGDLNIITNYAKEEQAKVAAVPKIATMPMPIVRLKRIHIKEMTVPHSDVEEDPDYSPIQPAKRYWSRRRRRKRHRWSRVKNSQKKKLEAAAAHTTHCNLSADLHTTQPDDQSLANCVTLAAEPSETASVPLATPAIIIAPASSTSPSSDSAIVPVPASATASSVTSRASSSSASDRCQTEQDLGIAAYVTLAVNGECCDDQDAVVKQMTQLPTPSPETEQSSAMVAHEIEVATSNVPVYLLNGESRDVTTPVSVSLASED</sequence>
<dbReference type="EMBL" id="JAJJHW010002585">
    <property type="protein sequence ID" value="KAH8370408.1"/>
    <property type="molecule type" value="Genomic_DNA"/>
</dbReference>
<protein>
    <submittedName>
        <fullName evidence="2">Uncharacterized protein</fullName>
    </submittedName>
</protein>
<proteinExistence type="predicted"/>
<gene>
    <name evidence="2" type="ORF">KR093_003325</name>
</gene>
<keyword evidence="3" id="KW-1185">Reference proteome</keyword>
<dbReference type="Proteomes" id="UP001200034">
    <property type="component" value="Unassembled WGS sequence"/>
</dbReference>
<feature type="region of interest" description="Disordered" evidence="1">
    <location>
        <begin position="951"/>
        <end position="978"/>
    </location>
</feature>